<organism evidence="12">
    <name type="scientific">Sesamum latifolium</name>
    <dbReference type="NCBI Taxonomy" id="2727402"/>
    <lineage>
        <taxon>Eukaryota</taxon>
        <taxon>Viridiplantae</taxon>
        <taxon>Streptophyta</taxon>
        <taxon>Embryophyta</taxon>
        <taxon>Tracheophyta</taxon>
        <taxon>Spermatophyta</taxon>
        <taxon>Magnoliopsida</taxon>
        <taxon>eudicotyledons</taxon>
        <taxon>Gunneridae</taxon>
        <taxon>Pentapetalae</taxon>
        <taxon>asterids</taxon>
        <taxon>lamiids</taxon>
        <taxon>Lamiales</taxon>
        <taxon>Pedaliaceae</taxon>
        <taxon>Sesamum</taxon>
    </lineage>
</organism>
<dbReference type="InterPro" id="IPR041577">
    <property type="entry name" value="RT_RNaseH_2"/>
</dbReference>
<evidence type="ECO:0000256" key="4">
    <source>
        <dbReference type="ARBA" id="ARBA00022759"/>
    </source>
</evidence>
<dbReference type="CDD" id="cd00303">
    <property type="entry name" value="retropepsin_like"/>
    <property type="match status" value="1"/>
</dbReference>
<keyword evidence="3" id="KW-0540">Nuclease</keyword>
<keyword evidence="1" id="KW-0808">Transferase</keyword>
<evidence type="ECO:0000256" key="10">
    <source>
        <dbReference type="SAM" id="MobiDB-lite"/>
    </source>
</evidence>
<protein>
    <submittedName>
        <fullName evidence="12">Transposon Tf2-12 polyprotein</fullName>
    </submittedName>
</protein>
<dbReference type="InterPro" id="IPR021109">
    <property type="entry name" value="Peptidase_aspartic_dom_sf"/>
</dbReference>
<dbReference type="InterPro" id="IPR001969">
    <property type="entry name" value="Aspartic_peptidase_AS"/>
</dbReference>
<dbReference type="InterPro" id="IPR050951">
    <property type="entry name" value="Retrovirus_Pol_polyprotein"/>
</dbReference>
<dbReference type="Pfam" id="PF13975">
    <property type="entry name" value="gag-asp_proteas"/>
    <property type="match status" value="1"/>
</dbReference>
<dbReference type="GO" id="GO:0016779">
    <property type="term" value="F:nucleotidyltransferase activity"/>
    <property type="evidence" value="ECO:0007669"/>
    <property type="project" value="UniProtKB-KW"/>
</dbReference>
<dbReference type="Pfam" id="PF17919">
    <property type="entry name" value="RT_RNaseH_2"/>
    <property type="match status" value="1"/>
</dbReference>
<name>A0AAW2UG42_9LAMI</name>
<evidence type="ECO:0000259" key="11">
    <source>
        <dbReference type="PROSITE" id="PS50878"/>
    </source>
</evidence>
<gene>
    <name evidence="12" type="ORF">Slati_3426600</name>
</gene>
<dbReference type="InterPro" id="IPR043128">
    <property type="entry name" value="Rev_trsase/Diguanyl_cyclase"/>
</dbReference>
<dbReference type="PROSITE" id="PS50878">
    <property type="entry name" value="RT_POL"/>
    <property type="match status" value="1"/>
</dbReference>
<keyword evidence="4" id="KW-0255">Endonuclease</keyword>
<feature type="coiled-coil region" evidence="9">
    <location>
        <begin position="43"/>
        <end position="84"/>
    </location>
</feature>
<dbReference type="GO" id="GO:0003723">
    <property type="term" value="F:RNA binding"/>
    <property type="evidence" value="ECO:0007669"/>
    <property type="project" value="UniProtKB-KW"/>
</dbReference>
<proteinExistence type="predicted"/>
<feature type="region of interest" description="Disordered" evidence="10">
    <location>
        <begin position="1"/>
        <end position="36"/>
    </location>
</feature>
<feature type="region of interest" description="Disordered" evidence="10">
    <location>
        <begin position="357"/>
        <end position="380"/>
    </location>
</feature>
<dbReference type="Pfam" id="PF00078">
    <property type="entry name" value="RVT_1"/>
    <property type="match status" value="1"/>
</dbReference>
<keyword evidence="7" id="KW-0229">DNA integration</keyword>
<reference evidence="12" key="1">
    <citation type="submission" date="2020-06" db="EMBL/GenBank/DDBJ databases">
        <authorList>
            <person name="Li T."/>
            <person name="Hu X."/>
            <person name="Zhang T."/>
            <person name="Song X."/>
            <person name="Zhang H."/>
            <person name="Dai N."/>
            <person name="Sheng W."/>
            <person name="Hou X."/>
            <person name="Wei L."/>
        </authorList>
    </citation>
    <scope>NUCLEOTIDE SEQUENCE</scope>
    <source>
        <strain evidence="12">KEN1</strain>
        <tissue evidence="12">Leaf</tissue>
    </source>
</reference>
<dbReference type="EMBL" id="JACGWN010000012">
    <property type="protein sequence ID" value="KAL0415947.1"/>
    <property type="molecule type" value="Genomic_DNA"/>
</dbReference>
<evidence type="ECO:0000256" key="5">
    <source>
        <dbReference type="ARBA" id="ARBA00022842"/>
    </source>
</evidence>
<dbReference type="GO" id="GO:0004190">
    <property type="term" value="F:aspartic-type endopeptidase activity"/>
    <property type="evidence" value="ECO:0007669"/>
    <property type="project" value="InterPro"/>
</dbReference>
<evidence type="ECO:0000256" key="3">
    <source>
        <dbReference type="ARBA" id="ARBA00022722"/>
    </source>
</evidence>
<evidence type="ECO:0000256" key="1">
    <source>
        <dbReference type="ARBA" id="ARBA00022679"/>
    </source>
</evidence>
<comment type="caution">
    <text evidence="12">The sequence shown here is derived from an EMBL/GenBank/DDBJ whole genome shotgun (WGS) entry which is preliminary data.</text>
</comment>
<feature type="region of interest" description="Disordered" evidence="10">
    <location>
        <begin position="287"/>
        <end position="326"/>
    </location>
</feature>
<feature type="compositionally biased region" description="Polar residues" evidence="10">
    <location>
        <begin position="365"/>
        <end position="374"/>
    </location>
</feature>
<reference evidence="12" key="2">
    <citation type="journal article" date="2024" name="Plant">
        <title>Genomic evolution and insights into agronomic trait innovations of Sesamum species.</title>
        <authorList>
            <person name="Miao H."/>
            <person name="Wang L."/>
            <person name="Qu L."/>
            <person name="Liu H."/>
            <person name="Sun Y."/>
            <person name="Le M."/>
            <person name="Wang Q."/>
            <person name="Wei S."/>
            <person name="Zheng Y."/>
            <person name="Lin W."/>
            <person name="Duan Y."/>
            <person name="Cao H."/>
            <person name="Xiong S."/>
            <person name="Wang X."/>
            <person name="Wei L."/>
            <person name="Li C."/>
            <person name="Ma Q."/>
            <person name="Ju M."/>
            <person name="Zhao R."/>
            <person name="Li G."/>
            <person name="Mu C."/>
            <person name="Tian Q."/>
            <person name="Mei H."/>
            <person name="Zhang T."/>
            <person name="Gao T."/>
            <person name="Zhang H."/>
        </authorList>
    </citation>
    <scope>NUCLEOTIDE SEQUENCE</scope>
    <source>
        <strain evidence="12">KEN1</strain>
    </source>
</reference>
<dbReference type="CDD" id="cd01647">
    <property type="entry name" value="RT_LTR"/>
    <property type="match status" value="1"/>
</dbReference>
<dbReference type="GO" id="GO:0015074">
    <property type="term" value="P:DNA integration"/>
    <property type="evidence" value="ECO:0007669"/>
    <property type="project" value="UniProtKB-KW"/>
</dbReference>
<evidence type="ECO:0000256" key="8">
    <source>
        <dbReference type="ARBA" id="ARBA00023268"/>
    </source>
</evidence>
<keyword evidence="2" id="KW-0548">Nucleotidyltransferase</keyword>
<feature type="compositionally biased region" description="Polar residues" evidence="10">
    <location>
        <begin position="299"/>
        <end position="313"/>
    </location>
</feature>
<accession>A0AAW2UG42</accession>
<keyword evidence="6" id="KW-0694">RNA-binding</keyword>
<dbReference type="Gene3D" id="2.40.70.10">
    <property type="entry name" value="Acid Proteases"/>
    <property type="match status" value="1"/>
</dbReference>
<dbReference type="Gene3D" id="3.30.70.270">
    <property type="match status" value="2"/>
</dbReference>
<dbReference type="PROSITE" id="PS00141">
    <property type="entry name" value="ASP_PROTEASE"/>
    <property type="match status" value="1"/>
</dbReference>
<dbReference type="InterPro" id="IPR005162">
    <property type="entry name" value="Retrotrans_gag_dom"/>
</dbReference>
<keyword evidence="9" id="KW-0175">Coiled coil</keyword>
<sequence length="997" mass="112396">MGPRRGAVTRSSSSAANMVGQDPENLRRAASPSGQAAIPEDEISRLAETVMNLEVEVFALEAEIKGLNSELEDCQQVIQELASAFGGGGIADMRRDMEQMSIQIGLLQRAVSNTPVVAHDAGARLRIPEPKAYGGARDAKEVENFLFDMEQYFLAANVEDEARKVSTATMYLMGDAKLWWRTKYSKIQANQVRLDTWALLQEAIRIQFFPENVEYNAMRALRKLEHTGFMQDYVKSFSALMLDIRDISEKDKLFTFMEGLKPWARLELQRQRVTDLGSAMTAAERLTDFTSETRKDRQTTPNPVQNKTVQTGNKPRENRQGGPQRSMGCFLCDDPHRYQDCSKKQLLNALATFTDKASPAKQVEPQASASGGNNSEEDEDNLGAISQYCNTLSHQVAVKKTVPPHVGKIALALTGSHPKDEAQPRNPRKNGLMFVDVKIRSKPIRAMVDTGATHNYLASAEVERLGLMLENGVGRVKAINLAAQSIAGVAKSVLIKVGPFEGNTNISVVVMDDFKLILGLDFLRDTRTAVLPHVDSLMMMGTKHCVIPTLVGRTGENNLSAMQFEKGCKRSEPSYLCTLRFDEKEKALGAIPGVIKKLLKEFEDVMPDELPRKLPPNRAVDHEIELVPGTKPPARAPYRMSQPELVELRKQLKDMLESGIIKPAKSPYGASVLFQKKADGSLRMCCDYRPVNKITMKNKYPIPLVADCFDRLSQAKYFTKIDLRSGYWQVRIKEGDEAKMTVVTRYGAFEFLVMPFGLTNAPATFSTLMNQVLHGFLDEFVVVYLDDIIIYSRTLAEHVEHLRQVLARLREYELYAKVSKCSFARRLSVLRHIVERGRIRMDPKKVQAIEEWQPPSDVHDLHLFLGLANYYMRFVKSYSEIARPMTDLLKNMETWNWTPQYQESFDRLKRAMVTDPVLALSDMSKPFVVETDASDFALGGVLMKDGHPVAFESRKLKDVERRYSVHEKELLAVVHCLRLWRHFLLGSPFVIKTDNTQ</sequence>
<dbReference type="FunFam" id="3.30.70.270:FF:000020">
    <property type="entry name" value="Transposon Tf2-6 polyprotein-like Protein"/>
    <property type="match status" value="1"/>
</dbReference>
<dbReference type="Gene3D" id="3.10.10.10">
    <property type="entry name" value="HIV Type 1 Reverse Transcriptase, subunit A, domain 1"/>
    <property type="match status" value="1"/>
</dbReference>
<feature type="compositionally biased region" description="Basic and acidic residues" evidence="10">
    <location>
        <begin position="287"/>
        <end position="298"/>
    </location>
</feature>
<dbReference type="PANTHER" id="PTHR37984:SF5">
    <property type="entry name" value="PROTEIN NYNRIN-LIKE"/>
    <property type="match status" value="1"/>
</dbReference>
<dbReference type="GO" id="GO:0004519">
    <property type="term" value="F:endonuclease activity"/>
    <property type="evidence" value="ECO:0007669"/>
    <property type="project" value="UniProtKB-KW"/>
</dbReference>
<dbReference type="PANTHER" id="PTHR37984">
    <property type="entry name" value="PROTEIN CBG26694"/>
    <property type="match status" value="1"/>
</dbReference>
<dbReference type="SUPFAM" id="SSF56672">
    <property type="entry name" value="DNA/RNA polymerases"/>
    <property type="match status" value="1"/>
</dbReference>
<keyword evidence="5" id="KW-0460">Magnesium</keyword>
<evidence type="ECO:0000256" key="6">
    <source>
        <dbReference type="ARBA" id="ARBA00022884"/>
    </source>
</evidence>
<dbReference type="AlphaFoldDB" id="A0AAW2UG42"/>
<evidence type="ECO:0000256" key="9">
    <source>
        <dbReference type="SAM" id="Coils"/>
    </source>
</evidence>
<dbReference type="CDD" id="cd09274">
    <property type="entry name" value="RNase_HI_RT_Ty3"/>
    <property type="match status" value="1"/>
</dbReference>
<dbReference type="Pfam" id="PF03732">
    <property type="entry name" value="Retrotrans_gag"/>
    <property type="match status" value="1"/>
</dbReference>
<evidence type="ECO:0000313" key="12">
    <source>
        <dbReference type="EMBL" id="KAL0415947.1"/>
    </source>
</evidence>
<keyword evidence="4" id="KW-0378">Hydrolase</keyword>
<evidence type="ECO:0000256" key="2">
    <source>
        <dbReference type="ARBA" id="ARBA00022695"/>
    </source>
</evidence>
<keyword evidence="8" id="KW-0511">Multifunctional enzyme</keyword>
<dbReference type="InterPro" id="IPR000477">
    <property type="entry name" value="RT_dom"/>
</dbReference>
<dbReference type="GO" id="GO:0006508">
    <property type="term" value="P:proteolysis"/>
    <property type="evidence" value="ECO:0007669"/>
    <property type="project" value="InterPro"/>
</dbReference>
<dbReference type="SUPFAM" id="SSF50630">
    <property type="entry name" value="Acid proteases"/>
    <property type="match status" value="1"/>
</dbReference>
<dbReference type="InterPro" id="IPR043502">
    <property type="entry name" value="DNA/RNA_pol_sf"/>
</dbReference>
<feature type="domain" description="Reverse transcriptase" evidence="11">
    <location>
        <begin position="654"/>
        <end position="869"/>
    </location>
</feature>
<evidence type="ECO:0000256" key="7">
    <source>
        <dbReference type="ARBA" id="ARBA00022908"/>
    </source>
</evidence>